<evidence type="ECO:0000313" key="2">
    <source>
        <dbReference type="EMBL" id="TXN32500.1"/>
    </source>
</evidence>
<evidence type="ECO:0000313" key="3">
    <source>
        <dbReference type="Proteomes" id="UP000321379"/>
    </source>
</evidence>
<dbReference type="Gene3D" id="3.30.420.40">
    <property type="match status" value="2"/>
</dbReference>
<dbReference type="RefSeq" id="WP_147782047.1">
    <property type="nucleotide sequence ID" value="NZ_VRMG01000003.1"/>
</dbReference>
<dbReference type="SUPFAM" id="SSF53067">
    <property type="entry name" value="Actin-like ATPase domain"/>
    <property type="match status" value="2"/>
</dbReference>
<protein>
    <submittedName>
        <fullName evidence="2">ROK family protein</fullName>
    </submittedName>
</protein>
<name>A0A5C8UVY4_9MICO</name>
<dbReference type="InterPro" id="IPR036390">
    <property type="entry name" value="WH_DNA-bd_sf"/>
</dbReference>
<dbReference type="EMBL" id="VRMG01000003">
    <property type="protein sequence ID" value="TXN32500.1"/>
    <property type="molecule type" value="Genomic_DNA"/>
</dbReference>
<dbReference type="PANTHER" id="PTHR18964:SF149">
    <property type="entry name" value="BIFUNCTIONAL UDP-N-ACETYLGLUCOSAMINE 2-EPIMERASE_N-ACETYLMANNOSAMINE KINASE"/>
    <property type="match status" value="1"/>
</dbReference>
<dbReference type="AlphaFoldDB" id="A0A5C8UVY4"/>
<sequence length="383" mass="40692">MTSTPDTHAAPSSISPWPALHPTAQAAYNQILWNRGLAKADIARRLGVSRTRMTAVGRELEVAGLVVTAGRETSSTRGRPGDTLVAAPNSYHFLGIHVRGRQLVAAVIDLENRVVWEAEATVPELGAKVLFEHCSRWLSDARSAGFRVAAIAFCGSFQQLDDTPLGVDLRKVIGEDDRARFSKQMGGPVWVEDEMVALTAFEQWPRLGEGQDSMALIAVGPQIGFGIVTDRRIVVGAHRMAGRFAHVPVAPDGPPCPLGHRGCLWSVSSVSSILAQASDAATLAEVVERAESEPSIGLILAAAARGLGAVVGHIANLIDPDKVVLAGEARYLLQGRDEDFRAGLSAVSLGAEPLVETTDFGFVEWANAAAALALYRTLGGDRT</sequence>
<dbReference type="InterPro" id="IPR043129">
    <property type="entry name" value="ATPase_NBD"/>
</dbReference>
<proteinExistence type="inferred from homology"/>
<gene>
    <name evidence="2" type="ORF">FVP33_02545</name>
</gene>
<dbReference type="InterPro" id="IPR000600">
    <property type="entry name" value="ROK"/>
</dbReference>
<comment type="caution">
    <text evidence="2">The sequence shown here is derived from an EMBL/GenBank/DDBJ whole genome shotgun (WGS) entry which is preliminary data.</text>
</comment>
<dbReference type="Gene3D" id="1.10.10.10">
    <property type="entry name" value="Winged helix-like DNA-binding domain superfamily/Winged helix DNA-binding domain"/>
    <property type="match status" value="1"/>
</dbReference>
<organism evidence="2 3">
    <name type="scientific">Lacisediminihabitans profunda</name>
    <dbReference type="NCBI Taxonomy" id="2594790"/>
    <lineage>
        <taxon>Bacteria</taxon>
        <taxon>Bacillati</taxon>
        <taxon>Actinomycetota</taxon>
        <taxon>Actinomycetes</taxon>
        <taxon>Micrococcales</taxon>
        <taxon>Microbacteriaceae</taxon>
        <taxon>Lacisediminihabitans</taxon>
    </lineage>
</organism>
<comment type="similarity">
    <text evidence="1">Belongs to the ROK (NagC/XylR) family.</text>
</comment>
<dbReference type="Pfam" id="PF00480">
    <property type="entry name" value="ROK"/>
    <property type="match status" value="1"/>
</dbReference>
<dbReference type="SUPFAM" id="SSF46785">
    <property type="entry name" value="Winged helix' DNA-binding domain"/>
    <property type="match status" value="1"/>
</dbReference>
<dbReference type="Proteomes" id="UP000321379">
    <property type="component" value="Unassembled WGS sequence"/>
</dbReference>
<reference evidence="2 3" key="1">
    <citation type="submission" date="2019-08" db="EMBL/GenBank/DDBJ databases">
        <title>Bacterial whole genome sequence for Glaciihabitans sp. CHu50b-6-2.</title>
        <authorList>
            <person name="Jin L."/>
        </authorList>
    </citation>
    <scope>NUCLEOTIDE SEQUENCE [LARGE SCALE GENOMIC DNA]</scope>
    <source>
        <strain evidence="2 3">CHu50b-6-2</strain>
    </source>
</reference>
<dbReference type="PANTHER" id="PTHR18964">
    <property type="entry name" value="ROK (REPRESSOR, ORF, KINASE) FAMILY"/>
    <property type="match status" value="1"/>
</dbReference>
<accession>A0A5C8UVY4</accession>
<evidence type="ECO:0000256" key="1">
    <source>
        <dbReference type="ARBA" id="ARBA00006479"/>
    </source>
</evidence>
<keyword evidence="3" id="KW-1185">Reference proteome</keyword>
<dbReference type="InterPro" id="IPR036388">
    <property type="entry name" value="WH-like_DNA-bd_sf"/>
</dbReference>